<dbReference type="InterPro" id="IPR031311">
    <property type="entry name" value="CHIT_BIND_RR_consensus"/>
</dbReference>
<dbReference type="Pfam" id="PF00379">
    <property type="entry name" value="Chitin_bind_4"/>
    <property type="match status" value="1"/>
</dbReference>
<dbReference type="Proteomes" id="UP001152799">
    <property type="component" value="Chromosome 7"/>
</dbReference>
<gene>
    <name evidence="3" type="ORF">CEUTPL_LOCUS11976</name>
</gene>
<evidence type="ECO:0000313" key="4">
    <source>
        <dbReference type="Proteomes" id="UP001152799"/>
    </source>
</evidence>
<evidence type="ECO:0000256" key="1">
    <source>
        <dbReference type="ARBA" id="ARBA00022460"/>
    </source>
</evidence>
<dbReference type="PROSITE" id="PS00233">
    <property type="entry name" value="CHIT_BIND_RR_1"/>
    <property type="match status" value="1"/>
</dbReference>
<dbReference type="PANTHER" id="PTHR12236:SF81">
    <property type="entry name" value="CUTICLE PROTEIN 19-LIKE PROTEIN"/>
    <property type="match status" value="1"/>
</dbReference>
<protein>
    <submittedName>
        <fullName evidence="3">Uncharacterized protein</fullName>
    </submittedName>
</protein>
<dbReference type="GO" id="GO:0042302">
    <property type="term" value="F:structural constituent of cuticle"/>
    <property type="evidence" value="ECO:0007669"/>
    <property type="project" value="UniProtKB-UniRule"/>
</dbReference>
<evidence type="ECO:0000313" key="3">
    <source>
        <dbReference type="EMBL" id="CAG9771545.1"/>
    </source>
</evidence>
<reference evidence="3" key="1">
    <citation type="submission" date="2022-01" db="EMBL/GenBank/DDBJ databases">
        <authorList>
            <person name="King R."/>
        </authorList>
    </citation>
    <scope>NUCLEOTIDE SEQUENCE</scope>
</reference>
<dbReference type="GO" id="GO:0005615">
    <property type="term" value="C:extracellular space"/>
    <property type="evidence" value="ECO:0007669"/>
    <property type="project" value="TreeGrafter"/>
</dbReference>
<evidence type="ECO:0000256" key="2">
    <source>
        <dbReference type="PROSITE-ProRule" id="PRU00497"/>
    </source>
</evidence>
<dbReference type="EMBL" id="OU892283">
    <property type="protein sequence ID" value="CAG9771545.1"/>
    <property type="molecule type" value="Genomic_DNA"/>
</dbReference>
<dbReference type="GO" id="GO:0031012">
    <property type="term" value="C:extracellular matrix"/>
    <property type="evidence" value="ECO:0007669"/>
    <property type="project" value="TreeGrafter"/>
</dbReference>
<dbReference type="InterPro" id="IPR051217">
    <property type="entry name" value="Insect_Cuticle_Struc_Prot"/>
</dbReference>
<dbReference type="OrthoDB" id="6348134at2759"/>
<dbReference type="PROSITE" id="PS51155">
    <property type="entry name" value="CHIT_BIND_RR_2"/>
    <property type="match status" value="1"/>
</dbReference>
<sequence length="135" mass="15141">MGQKSDTSLQQEETVIITCKKQIKSTPTDYSFSYGVKDIHTGDVKHQWEKKEGNSIKGQYSLVEPDGSIRTVEYTADEKNGFSAIVKKSGPLHHITTKANVALSHNNVEVKHGQAYLEAEELPIEHTKQLKEQKC</sequence>
<keyword evidence="4" id="KW-1185">Reference proteome</keyword>
<accession>A0A9N9N0L6</accession>
<organism evidence="3 4">
    <name type="scientific">Ceutorhynchus assimilis</name>
    <name type="common">cabbage seed weevil</name>
    <dbReference type="NCBI Taxonomy" id="467358"/>
    <lineage>
        <taxon>Eukaryota</taxon>
        <taxon>Metazoa</taxon>
        <taxon>Ecdysozoa</taxon>
        <taxon>Arthropoda</taxon>
        <taxon>Hexapoda</taxon>
        <taxon>Insecta</taxon>
        <taxon>Pterygota</taxon>
        <taxon>Neoptera</taxon>
        <taxon>Endopterygota</taxon>
        <taxon>Coleoptera</taxon>
        <taxon>Polyphaga</taxon>
        <taxon>Cucujiformia</taxon>
        <taxon>Curculionidae</taxon>
        <taxon>Ceutorhynchinae</taxon>
        <taxon>Ceutorhynchus</taxon>
    </lineage>
</organism>
<dbReference type="AlphaFoldDB" id="A0A9N9N0L6"/>
<name>A0A9N9N0L6_9CUCU</name>
<dbReference type="PRINTS" id="PR00947">
    <property type="entry name" value="CUTICLE"/>
</dbReference>
<dbReference type="PANTHER" id="PTHR12236">
    <property type="entry name" value="STRUCTURAL CONTITUENT OF CUTICLE"/>
    <property type="match status" value="1"/>
</dbReference>
<keyword evidence="1 2" id="KW-0193">Cuticle</keyword>
<proteinExistence type="predicted"/>
<dbReference type="InterPro" id="IPR000618">
    <property type="entry name" value="Insect_cuticle"/>
</dbReference>